<dbReference type="Gene3D" id="3.90.550.10">
    <property type="entry name" value="Spore Coat Polysaccharide Biosynthesis Protein SpsA, Chain A"/>
    <property type="match status" value="1"/>
</dbReference>
<evidence type="ECO:0000256" key="1">
    <source>
        <dbReference type="SAM" id="MobiDB-lite"/>
    </source>
</evidence>
<proteinExistence type="predicted"/>
<feature type="region of interest" description="Disordered" evidence="1">
    <location>
        <begin position="180"/>
        <end position="219"/>
    </location>
</feature>
<gene>
    <name evidence="3" type="ORF">SAMN05421507_13820</name>
</gene>
<reference evidence="4" key="1">
    <citation type="submission" date="2016-10" db="EMBL/GenBank/DDBJ databases">
        <authorList>
            <person name="Varghese N."/>
            <person name="Submissions S."/>
        </authorList>
    </citation>
    <scope>NUCLEOTIDE SEQUENCE [LARGE SCALE GENOMIC DNA]</scope>
    <source>
        <strain evidence="4">CGMCC 4.6609</strain>
    </source>
</reference>
<dbReference type="GO" id="GO:0016779">
    <property type="term" value="F:nucleotidyltransferase activity"/>
    <property type="evidence" value="ECO:0007669"/>
    <property type="project" value="UniProtKB-ARBA"/>
</dbReference>
<dbReference type="InterPro" id="IPR025877">
    <property type="entry name" value="MobA-like_NTP_Trfase"/>
</dbReference>
<evidence type="ECO:0000259" key="2">
    <source>
        <dbReference type="Pfam" id="PF12804"/>
    </source>
</evidence>
<dbReference type="PANTHER" id="PTHR43777">
    <property type="entry name" value="MOLYBDENUM COFACTOR CYTIDYLYLTRANSFERASE"/>
    <property type="match status" value="1"/>
</dbReference>
<dbReference type="AlphaFoldDB" id="A0A1H0X790"/>
<feature type="domain" description="MobA-like NTP transferase" evidence="2">
    <location>
        <begin position="5"/>
        <end position="162"/>
    </location>
</feature>
<dbReference type="RefSeq" id="WP_090105508.1">
    <property type="nucleotide sequence ID" value="NZ_FNIX01000038.1"/>
</dbReference>
<dbReference type="SUPFAM" id="SSF53448">
    <property type="entry name" value="Nucleotide-diphospho-sugar transferases"/>
    <property type="match status" value="1"/>
</dbReference>
<dbReference type="CDD" id="cd04182">
    <property type="entry name" value="GT_2_like_f"/>
    <property type="match status" value="1"/>
</dbReference>
<name>A0A1H0X790_9PSEU</name>
<sequence>MRVAGLLLAAGAGRRFGSPKALVPLDGKLFVESAAELLLSAGCDPVVVVLGAQAAEVRRRAVLDGVTVVDNPHWDTGMGSSLRTGLRAVGVADAVVVLPVDTPGVTVDALHRLIGLAGPGVLARATYDGEIGHPVLIGSDHFTGVVASAAGDQGARDYLRANTVRLVECADIADGADVDRPEDLRGQGRACTAARAHPPATTSNTSAAHTGQSSEQVTASAMCAAPAAVETAASTTQKQ</sequence>
<dbReference type="STRING" id="641025.SAMN05421507_13820"/>
<organism evidence="3 4">
    <name type="scientific">Lentzea jiangxiensis</name>
    <dbReference type="NCBI Taxonomy" id="641025"/>
    <lineage>
        <taxon>Bacteria</taxon>
        <taxon>Bacillati</taxon>
        <taxon>Actinomycetota</taxon>
        <taxon>Actinomycetes</taxon>
        <taxon>Pseudonocardiales</taxon>
        <taxon>Pseudonocardiaceae</taxon>
        <taxon>Lentzea</taxon>
    </lineage>
</organism>
<evidence type="ECO:0000313" key="3">
    <source>
        <dbReference type="EMBL" id="SDP98336.1"/>
    </source>
</evidence>
<dbReference type="EMBL" id="FNIX01000038">
    <property type="protein sequence ID" value="SDP98336.1"/>
    <property type="molecule type" value="Genomic_DNA"/>
</dbReference>
<dbReference type="InterPro" id="IPR029044">
    <property type="entry name" value="Nucleotide-diphossugar_trans"/>
</dbReference>
<dbReference type="PANTHER" id="PTHR43777:SF1">
    <property type="entry name" value="MOLYBDENUM COFACTOR CYTIDYLYLTRANSFERASE"/>
    <property type="match status" value="1"/>
</dbReference>
<evidence type="ECO:0000313" key="4">
    <source>
        <dbReference type="Proteomes" id="UP000199691"/>
    </source>
</evidence>
<dbReference type="Pfam" id="PF12804">
    <property type="entry name" value="NTP_transf_3"/>
    <property type="match status" value="1"/>
</dbReference>
<protein>
    <submittedName>
        <fullName evidence="3">Nicotine blue oxidoreductase</fullName>
    </submittedName>
</protein>
<keyword evidence="4" id="KW-1185">Reference proteome</keyword>
<accession>A0A1H0X790</accession>
<dbReference type="OrthoDB" id="4427994at2"/>
<feature type="compositionally biased region" description="Polar residues" evidence="1">
    <location>
        <begin position="200"/>
        <end position="219"/>
    </location>
</feature>
<dbReference type="Proteomes" id="UP000199691">
    <property type="component" value="Unassembled WGS sequence"/>
</dbReference>